<dbReference type="EMBL" id="QHGZ01000258">
    <property type="protein sequence ID" value="RDY74590.1"/>
    <property type="molecule type" value="Genomic_DNA"/>
</dbReference>
<comment type="caution">
    <text evidence="1">The sequence shown here is derived from an EMBL/GenBank/DDBJ whole genome shotgun (WGS) entry which is preliminary data.</text>
</comment>
<accession>A0A0G2ZB44</accession>
<name>A0A0G2ZB44_STRAG</name>
<reference evidence="1 2" key="1">
    <citation type="journal article" date="2018" name="Emerg. Microbes Infect.">
        <title>Phenotypic and molecular analysis of nontypeable Group B streptococci: identification of cps2a and hybrid cps2a/cps5 Group B streptococcal capsule gene clusters.</title>
        <authorList>
            <person name="Alhhazmi A."/>
            <person name="Tyrrell G.J."/>
        </authorList>
    </citation>
    <scope>NUCLEOTIDE SEQUENCE [LARGE SCALE GENOMIC DNA]</scope>
    <source>
        <strain evidence="1 2">PLGBS17</strain>
    </source>
</reference>
<dbReference type="AlphaFoldDB" id="A0A0G2ZB44"/>
<organism evidence="1 2">
    <name type="scientific">Streptococcus agalactiae</name>
    <dbReference type="NCBI Taxonomy" id="1311"/>
    <lineage>
        <taxon>Bacteria</taxon>
        <taxon>Bacillati</taxon>
        <taxon>Bacillota</taxon>
        <taxon>Bacilli</taxon>
        <taxon>Lactobacillales</taxon>
        <taxon>Streptococcaceae</taxon>
        <taxon>Streptococcus</taxon>
    </lineage>
</organism>
<proteinExistence type="predicted"/>
<evidence type="ECO:0000313" key="1">
    <source>
        <dbReference type="EMBL" id="RDY74590.1"/>
    </source>
</evidence>
<sequence length="32" mass="3982">MNEKYQSDKLYLVENFEKTEKLVYNRSVVERK</sequence>
<gene>
    <name evidence="1" type="ORF">C4618_13075</name>
</gene>
<protein>
    <submittedName>
        <fullName evidence="1">Uncharacterized protein</fullName>
    </submittedName>
</protein>
<evidence type="ECO:0000313" key="2">
    <source>
        <dbReference type="Proteomes" id="UP000256718"/>
    </source>
</evidence>
<dbReference type="Proteomes" id="UP000256718">
    <property type="component" value="Unassembled WGS sequence"/>
</dbReference>